<dbReference type="PANTHER" id="PTHR11730:SF89">
    <property type="entry name" value="AMMONIUM TRANSPORTER SLL0108-RELATED"/>
    <property type="match status" value="1"/>
</dbReference>
<sequence>MSEFRHILQRGSLAAILTCSPLAALAADAGTGRYSSVDTIWILLGAALVFFMQPGFAMLETGLTRAKNAGNIVMKNFMDFALGTVFFWFLGFGLMFGTDFHGIIGIPDPFVQNFHVADDAGFPDMAFLIFQTVFCATSATIVSGAMAERTKFSVYCIYSVLISLLIYPISGHWIWGGGWLQELGFHDFAGSTCVHMVGGVCALVGAWILGPRIGKYNKDGSVNAIPGHSLPLACLGMFILWFGWFGFNGCSTVSMTGDETLVSASMIFVTTNMAAAAGACTAMIVTWIHYGKPDVSMTLNGGLAGLVAITAGCDAVSVTGAFIIGVISGAVIIFLIEFIDQKLKIDDPVGAVAAHGGCGALGTILTGLFSVKDGLLYTGETHFFLIQVLGVCVVALYVFVAINIVFRILNATMGLRVTAEEEINGLDLEEHGIASAYAGFMITPDTVTQAIDAGKAPADAVEVPLDKPEAAPSAVTVTSMPADGHHLYNVTIITDEKRFEPLKAAMEAIGITGMTITRALGFGIEKGRPEMYRGAKVSAKLLPKVRVEMVVSKVSPRKIIDTAKKVLYTGKYGDGKVFVSTIDNAVKIRTGEEGYEALQDYPINK</sequence>
<dbReference type="Proteomes" id="UP000238358">
    <property type="component" value="Chromosome"/>
</dbReference>
<feature type="transmembrane region" description="Helical" evidence="9">
    <location>
        <begin position="351"/>
        <end position="371"/>
    </location>
</feature>
<feature type="transmembrane region" description="Helical" evidence="9">
    <location>
        <begin position="154"/>
        <end position="176"/>
    </location>
</feature>
<feature type="transmembrane region" description="Helical" evidence="9">
    <location>
        <begin position="39"/>
        <end position="59"/>
    </location>
</feature>
<evidence type="ECO:0000256" key="9">
    <source>
        <dbReference type="SAM" id="Phobius"/>
    </source>
</evidence>
<evidence type="ECO:0000313" key="12">
    <source>
        <dbReference type="EMBL" id="AVO26688.1"/>
    </source>
</evidence>
<evidence type="ECO:0000256" key="7">
    <source>
        <dbReference type="ARBA" id="ARBA00023177"/>
    </source>
</evidence>
<evidence type="ECO:0000256" key="4">
    <source>
        <dbReference type="ARBA" id="ARBA00022692"/>
    </source>
</evidence>
<evidence type="ECO:0000256" key="5">
    <source>
        <dbReference type="ARBA" id="ARBA00022989"/>
    </source>
</evidence>
<comment type="similarity">
    <text evidence="8">Belongs to the P(II) protein family.</text>
</comment>
<keyword evidence="10" id="KW-0732">Signal</keyword>
<keyword evidence="3" id="KW-0813">Transport</keyword>
<evidence type="ECO:0000256" key="1">
    <source>
        <dbReference type="ARBA" id="ARBA00004141"/>
    </source>
</evidence>
<dbReference type="NCBIfam" id="TIGR00836">
    <property type="entry name" value="amt"/>
    <property type="match status" value="1"/>
</dbReference>
<dbReference type="GO" id="GO:0097272">
    <property type="term" value="P:ammonium homeostasis"/>
    <property type="evidence" value="ECO:0007669"/>
    <property type="project" value="TreeGrafter"/>
</dbReference>
<feature type="transmembrane region" description="Helical" evidence="9">
    <location>
        <begin position="126"/>
        <end position="147"/>
    </location>
</feature>
<evidence type="ECO:0000313" key="13">
    <source>
        <dbReference type="Proteomes" id="UP000238358"/>
    </source>
</evidence>
<dbReference type="InterPro" id="IPR001905">
    <property type="entry name" value="Ammonium_transpt"/>
</dbReference>
<comment type="similarity">
    <text evidence="2">Belongs to the ammonia transporter channel (TC 1.A.11.2) family.</text>
</comment>
<dbReference type="AlphaFoldDB" id="A0A2S0M5G2"/>
<evidence type="ECO:0000256" key="2">
    <source>
        <dbReference type="ARBA" id="ARBA00005887"/>
    </source>
</evidence>
<feature type="signal peptide" evidence="10">
    <location>
        <begin position="1"/>
        <end position="26"/>
    </location>
</feature>
<feature type="transmembrane region" description="Helical" evidence="9">
    <location>
        <begin position="188"/>
        <end position="209"/>
    </location>
</feature>
<dbReference type="Gene3D" id="1.10.3430.10">
    <property type="entry name" value="Ammonium transporter AmtB like domains"/>
    <property type="match status" value="1"/>
</dbReference>
<feature type="transmembrane region" description="Helical" evidence="9">
    <location>
        <begin position="80"/>
        <end position="106"/>
    </location>
</feature>
<dbReference type="RefSeq" id="WP_072014504.1">
    <property type="nucleotide sequence ID" value="NZ_CP027569.1"/>
</dbReference>
<dbReference type="SUPFAM" id="SSF111352">
    <property type="entry name" value="Ammonium transporter"/>
    <property type="match status" value="1"/>
</dbReference>
<keyword evidence="5 9" id="KW-1133">Transmembrane helix</keyword>
<feature type="transmembrane region" description="Helical" evidence="9">
    <location>
        <begin position="318"/>
        <end position="339"/>
    </location>
</feature>
<reference evidence="12 13" key="1">
    <citation type="journal article" date="2018" name="Genome Announc.">
        <title>Complete genomes of two Megasphaera elsdenii strains, NCIMB 702410 and ATCC 25940.</title>
        <authorList>
            <person name="Hatmaker E.A."/>
            <person name="O'Dell K."/>
            <person name="Riley L.A."/>
            <person name="Klingeman D.M."/>
            <person name="Guss A.M."/>
        </authorList>
    </citation>
    <scope>NUCLEOTIDE SEQUENCE [LARGE SCALE GENOMIC DNA]</scope>
    <source>
        <strain evidence="12 13">NCIMB702410</strain>
    </source>
</reference>
<gene>
    <name evidence="12" type="ORF">C6Y28_03120</name>
</gene>
<feature type="transmembrane region" description="Helical" evidence="9">
    <location>
        <begin position="230"/>
        <end position="247"/>
    </location>
</feature>
<dbReference type="GO" id="GO:0006808">
    <property type="term" value="P:regulation of nitrogen utilization"/>
    <property type="evidence" value="ECO:0007669"/>
    <property type="project" value="InterPro"/>
</dbReference>
<evidence type="ECO:0000259" key="11">
    <source>
        <dbReference type="Pfam" id="PF00909"/>
    </source>
</evidence>
<dbReference type="InterPro" id="IPR029020">
    <property type="entry name" value="Ammonium/urea_transptr"/>
</dbReference>
<dbReference type="PANTHER" id="PTHR11730">
    <property type="entry name" value="AMMONIUM TRANSPORTER"/>
    <property type="match status" value="1"/>
</dbReference>
<keyword evidence="7" id="KW-0924">Ammonia transport</keyword>
<feature type="chain" id="PRO_5015411126" evidence="10">
    <location>
        <begin position="27"/>
        <end position="605"/>
    </location>
</feature>
<evidence type="ECO:0000256" key="3">
    <source>
        <dbReference type="ARBA" id="ARBA00022448"/>
    </source>
</evidence>
<comment type="subcellular location">
    <subcellularLocation>
        <location evidence="1">Membrane</location>
        <topology evidence="1">Multi-pass membrane protein</topology>
    </subcellularLocation>
</comment>
<dbReference type="InterPro" id="IPR017918">
    <property type="entry name" value="N-reg_PII_CS"/>
</dbReference>
<evidence type="ECO:0000256" key="6">
    <source>
        <dbReference type="ARBA" id="ARBA00023136"/>
    </source>
</evidence>
<dbReference type="Gene3D" id="3.30.70.120">
    <property type="match status" value="1"/>
</dbReference>
<dbReference type="GO" id="GO:0016020">
    <property type="term" value="C:membrane"/>
    <property type="evidence" value="ECO:0007669"/>
    <property type="project" value="UniProtKB-SubCell"/>
</dbReference>
<dbReference type="GO" id="GO:0008519">
    <property type="term" value="F:ammonium channel activity"/>
    <property type="evidence" value="ECO:0007669"/>
    <property type="project" value="InterPro"/>
</dbReference>
<dbReference type="SUPFAM" id="SSF54913">
    <property type="entry name" value="GlnB-like"/>
    <property type="match status" value="1"/>
</dbReference>
<dbReference type="FunFam" id="1.10.3430.10:FF:000008">
    <property type="entry name" value="Ammonium transporter"/>
    <property type="match status" value="1"/>
</dbReference>
<dbReference type="InterPro" id="IPR002187">
    <property type="entry name" value="N-reg_PII"/>
</dbReference>
<keyword evidence="6 9" id="KW-0472">Membrane</keyword>
<name>A0A2S0M5G2_MEGEL</name>
<feature type="transmembrane region" description="Helical" evidence="9">
    <location>
        <begin position="383"/>
        <end position="406"/>
    </location>
</feature>
<feature type="transmembrane region" description="Helical" evidence="9">
    <location>
        <begin position="267"/>
        <end position="288"/>
    </location>
</feature>
<dbReference type="Pfam" id="PF00909">
    <property type="entry name" value="Ammonium_transp"/>
    <property type="match status" value="1"/>
</dbReference>
<evidence type="ECO:0000256" key="10">
    <source>
        <dbReference type="SAM" id="SignalP"/>
    </source>
</evidence>
<dbReference type="EMBL" id="CP027569">
    <property type="protein sequence ID" value="AVO26688.1"/>
    <property type="molecule type" value="Genomic_DNA"/>
</dbReference>
<dbReference type="PROSITE" id="PS01219">
    <property type="entry name" value="AMMONIUM_TRANSP"/>
    <property type="match status" value="1"/>
</dbReference>
<evidence type="ECO:0000256" key="8">
    <source>
        <dbReference type="RuleBase" id="RU003936"/>
    </source>
</evidence>
<dbReference type="OrthoDB" id="9814202at2"/>
<dbReference type="InterPro" id="IPR011322">
    <property type="entry name" value="N-reg_PII-like_a/b"/>
</dbReference>
<feature type="domain" description="Ammonium transporter AmtB-like" evidence="11">
    <location>
        <begin position="40"/>
        <end position="432"/>
    </location>
</feature>
<dbReference type="SMART" id="SM00938">
    <property type="entry name" value="P-II"/>
    <property type="match status" value="1"/>
</dbReference>
<dbReference type="GO" id="GO:0030234">
    <property type="term" value="F:enzyme regulator activity"/>
    <property type="evidence" value="ECO:0007669"/>
    <property type="project" value="InterPro"/>
</dbReference>
<proteinExistence type="inferred from homology"/>
<organism evidence="12 13">
    <name type="scientific">Megasphaera elsdenii</name>
    <dbReference type="NCBI Taxonomy" id="907"/>
    <lineage>
        <taxon>Bacteria</taxon>
        <taxon>Bacillati</taxon>
        <taxon>Bacillota</taxon>
        <taxon>Negativicutes</taxon>
        <taxon>Veillonellales</taxon>
        <taxon>Veillonellaceae</taxon>
        <taxon>Megasphaera</taxon>
    </lineage>
</organism>
<dbReference type="InterPro" id="IPR015867">
    <property type="entry name" value="N-reg_PII/ATP_PRibTrfase_C"/>
</dbReference>
<protein>
    <submittedName>
        <fullName evidence="12">Adenylate cyclase</fullName>
    </submittedName>
</protein>
<dbReference type="Pfam" id="PF00543">
    <property type="entry name" value="P-II"/>
    <property type="match status" value="1"/>
</dbReference>
<accession>A0A2S0M5G2</accession>
<dbReference type="PROSITE" id="PS51343">
    <property type="entry name" value="PII_GLNB_DOM"/>
    <property type="match status" value="1"/>
</dbReference>
<dbReference type="PRINTS" id="PR00340">
    <property type="entry name" value="PIIGLNB"/>
</dbReference>
<dbReference type="InterPro" id="IPR018047">
    <property type="entry name" value="Ammonium_transpt_CS"/>
</dbReference>
<dbReference type="InterPro" id="IPR024041">
    <property type="entry name" value="NH4_transpt_AmtB-like_dom"/>
</dbReference>
<keyword evidence="4 9" id="KW-0812">Transmembrane</keyword>
<dbReference type="PROSITE" id="PS00638">
    <property type="entry name" value="PII_GLNB_CTER"/>
    <property type="match status" value="1"/>
</dbReference>